<feature type="compositionally biased region" description="Low complexity" evidence="5">
    <location>
        <begin position="611"/>
        <end position="620"/>
    </location>
</feature>
<keyword evidence="8" id="KW-1185">Reference proteome</keyword>
<feature type="compositionally biased region" description="Polar residues" evidence="5">
    <location>
        <begin position="591"/>
        <end position="610"/>
    </location>
</feature>
<feature type="transmembrane region" description="Helical" evidence="6">
    <location>
        <begin position="460"/>
        <end position="480"/>
    </location>
</feature>
<accession>A0A9P5CH45</accession>
<dbReference type="PANTHER" id="PTHR30249:SF0">
    <property type="entry name" value="PLASTIDAL GLYCOLATE_GLYCERATE TRANSLOCATOR 1, CHLOROPLASTIC"/>
    <property type="match status" value="1"/>
</dbReference>
<keyword evidence="4 6" id="KW-0472">Membrane</keyword>
<dbReference type="Proteomes" id="UP000801864">
    <property type="component" value="Unassembled WGS sequence"/>
</dbReference>
<evidence type="ECO:0000313" key="8">
    <source>
        <dbReference type="Proteomes" id="UP000801864"/>
    </source>
</evidence>
<organism evidence="7 8">
    <name type="scientific">Trichoderma lentiforme</name>
    <dbReference type="NCBI Taxonomy" id="1567552"/>
    <lineage>
        <taxon>Eukaryota</taxon>
        <taxon>Fungi</taxon>
        <taxon>Dikarya</taxon>
        <taxon>Ascomycota</taxon>
        <taxon>Pezizomycotina</taxon>
        <taxon>Sordariomycetes</taxon>
        <taxon>Hypocreomycetidae</taxon>
        <taxon>Hypocreales</taxon>
        <taxon>Hypocreaceae</taxon>
        <taxon>Trichoderma</taxon>
    </lineage>
</organism>
<feature type="transmembrane region" description="Helical" evidence="6">
    <location>
        <begin position="179"/>
        <end position="200"/>
    </location>
</feature>
<feature type="transmembrane region" description="Helical" evidence="6">
    <location>
        <begin position="116"/>
        <end position="135"/>
    </location>
</feature>
<protein>
    <recommendedName>
        <fullName evidence="9">LrgB-like protein</fullName>
    </recommendedName>
</protein>
<evidence type="ECO:0000256" key="1">
    <source>
        <dbReference type="ARBA" id="ARBA00004141"/>
    </source>
</evidence>
<keyword evidence="3 6" id="KW-1133">Transmembrane helix</keyword>
<feature type="region of interest" description="Disordered" evidence="5">
    <location>
        <begin position="591"/>
        <end position="623"/>
    </location>
</feature>
<feature type="transmembrane region" description="Helical" evidence="6">
    <location>
        <begin position="668"/>
        <end position="689"/>
    </location>
</feature>
<reference evidence="7 8" key="1">
    <citation type="submission" date="2018-06" db="EMBL/GenBank/DDBJ databases">
        <title>Genome analysis of cellulolytic fungus Trichoderma lentiforme CFAM-422.</title>
        <authorList>
            <person name="Steindorff A.S."/>
            <person name="Formighieri E.F."/>
            <person name="Midorikawa G.E.O."/>
            <person name="Tamietti M.S."/>
            <person name="Ramos E.Z."/>
            <person name="Silva A.S."/>
            <person name="Bon E.P.S."/>
            <person name="Mendes T.D."/>
            <person name="Damaso M.C.T."/>
            <person name="Favaro L.C.L."/>
        </authorList>
    </citation>
    <scope>NUCLEOTIDE SEQUENCE [LARGE SCALE GENOMIC DNA]</scope>
    <source>
        <strain evidence="7 8">CFAM-422</strain>
    </source>
</reference>
<dbReference type="GO" id="GO:0016020">
    <property type="term" value="C:membrane"/>
    <property type="evidence" value="ECO:0007669"/>
    <property type="project" value="UniProtKB-SubCell"/>
</dbReference>
<dbReference type="Pfam" id="PF04172">
    <property type="entry name" value="LrgB"/>
    <property type="match status" value="1"/>
</dbReference>
<dbReference type="EMBL" id="QLNT01000003">
    <property type="protein sequence ID" value="KAF3075224.1"/>
    <property type="molecule type" value="Genomic_DNA"/>
</dbReference>
<name>A0A9P5CH45_9HYPO</name>
<evidence type="ECO:0000256" key="4">
    <source>
        <dbReference type="ARBA" id="ARBA00023136"/>
    </source>
</evidence>
<evidence type="ECO:0000256" key="2">
    <source>
        <dbReference type="ARBA" id="ARBA00022692"/>
    </source>
</evidence>
<feature type="region of interest" description="Disordered" evidence="5">
    <location>
        <begin position="246"/>
        <end position="321"/>
    </location>
</feature>
<proteinExistence type="predicted"/>
<evidence type="ECO:0000256" key="6">
    <source>
        <dbReference type="SAM" id="Phobius"/>
    </source>
</evidence>
<dbReference type="PANTHER" id="PTHR30249">
    <property type="entry name" value="PUTATIVE SEROTONIN TRANSPORTER"/>
    <property type="match status" value="1"/>
</dbReference>
<feature type="transmembrane region" description="Helical" evidence="6">
    <location>
        <begin position="492"/>
        <end position="515"/>
    </location>
</feature>
<sequence length="702" mass="75352">MGVAQCILVSSVSISVNEGQVGSSSVLTACHQLSEEHCPTRTAGRRKRESETETVSVPVPILSDSAQEFHYREFQGAAISHPLAQELQLTALRKTPQDMAESSIWRLRWNMAIAQGAGYLLVAIICLASELLIWGLSRTLAAARLEFFSTIVGMAVLFALSTASWVMWKKTDDFYRRWLKTRVDFINAHLGVGFSVPMIMLDQDEMLNGGEIGRVIGSFIATNIVSWVAVFLLSVVAIDGVAKLTSQSPSRKGSICSKKSIAPSSTDDGASSAEFDDDAEIKRTRCSQGGSSSSTPQASDTEKQLPPPDQETSNNEHPEPCYHDKSSSWGFFTRHFPILLSLALVFLVGIPLTIAMHEERFFDGFTLWFIWISSVRSQRAFKKSQICTFSTPLKRGLATLMNPVLLTTLFMTGYTRAKASILGPGGLARTLKKFSGGSPLYALWTASISNTPLPNNPSGWYGAGDAALSILECGILVWGFKLSECRRQIFSTAGLLAIILCTIAAAANTFLSVLVSRAIGLHASEALSFAARSTTLALAKPATEAIRGNSPVNAMLVVSNGILGQLVYPFILDKLGVSKQDGGDIVVADTQESATDESTPIQALSGRNTISSSTDSTSTPAPSPLIPKSWHQNISTADSPVTVAAGIAIGINGAAMGVSYLYETRSRAAPYAALSMMVFGVMTVVFTTVEPFKSTLISLASR</sequence>
<feature type="transmembrane region" description="Helical" evidence="6">
    <location>
        <begin position="147"/>
        <end position="167"/>
    </location>
</feature>
<evidence type="ECO:0000256" key="5">
    <source>
        <dbReference type="SAM" id="MobiDB-lite"/>
    </source>
</evidence>
<evidence type="ECO:0000313" key="7">
    <source>
        <dbReference type="EMBL" id="KAF3075224.1"/>
    </source>
</evidence>
<dbReference type="AlphaFoldDB" id="A0A9P5CH45"/>
<feature type="compositionally biased region" description="Polar residues" evidence="5">
    <location>
        <begin position="286"/>
        <end position="299"/>
    </location>
</feature>
<feature type="transmembrane region" description="Helical" evidence="6">
    <location>
        <begin position="336"/>
        <end position="355"/>
    </location>
</feature>
<feature type="transmembrane region" description="Helical" evidence="6">
    <location>
        <begin position="641"/>
        <end position="662"/>
    </location>
</feature>
<comment type="subcellular location">
    <subcellularLocation>
        <location evidence="1">Membrane</location>
        <topology evidence="1">Multi-pass membrane protein</topology>
    </subcellularLocation>
</comment>
<keyword evidence="2 6" id="KW-0812">Transmembrane</keyword>
<feature type="transmembrane region" description="Helical" evidence="6">
    <location>
        <begin position="220"/>
        <end position="242"/>
    </location>
</feature>
<evidence type="ECO:0000256" key="3">
    <source>
        <dbReference type="ARBA" id="ARBA00022989"/>
    </source>
</evidence>
<evidence type="ECO:0008006" key="9">
    <source>
        <dbReference type="Google" id="ProtNLM"/>
    </source>
</evidence>
<comment type="caution">
    <text evidence="7">The sequence shown here is derived from an EMBL/GenBank/DDBJ whole genome shotgun (WGS) entry which is preliminary data.</text>
</comment>
<gene>
    <name evidence="7" type="ORF">CFAM422_002484</name>
</gene>
<dbReference type="InterPro" id="IPR007300">
    <property type="entry name" value="CidB/LrgB"/>
</dbReference>